<evidence type="ECO:0000313" key="4">
    <source>
        <dbReference type="EMBL" id="QDJ14087.1"/>
    </source>
</evidence>
<protein>
    <submittedName>
        <fullName evidence="4">4-hydroxybenzoate synthetase</fullName>
    </submittedName>
</protein>
<organism evidence="4 5">
    <name type="scientific">Mergibacter septicus</name>
    <dbReference type="NCBI Taxonomy" id="221402"/>
    <lineage>
        <taxon>Bacteria</taxon>
        <taxon>Pseudomonadati</taxon>
        <taxon>Pseudomonadota</taxon>
        <taxon>Gammaproteobacteria</taxon>
        <taxon>Pasteurellales</taxon>
        <taxon>Pasteurellaceae</taxon>
        <taxon>Mergibacter</taxon>
    </lineage>
</organism>
<dbReference type="GO" id="GO:0005829">
    <property type="term" value="C:cytosol"/>
    <property type="evidence" value="ECO:0007669"/>
    <property type="project" value="TreeGrafter"/>
</dbReference>
<dbReference type="InterPro" id="IPR028978">
    <property type="entry name" value="Chorismate_lyase_/UTRA_dom_sf"/>
</dbReference>
<gene>
    <name evidence="4" type="ORF">CEP48_00980</name>
</gene>
<dbReference type="SUPFAM" id="SSF64288">
    <property type="entry name" value="Chorismate lyase-like"/>
    <property type="match status" value="1"/>
</dbReference>
<dbReference type="GO" id="GO:0008813">
    <property type="term" value="F:chorismate lyase activity"/>
    <property type="evidence" value="ECO:0007669"/>
    <property type="project" value="InterPro"/>
</dbReference>
<name>A0A8E3S845_9PAST</name>
<dbReference type="Pfam" id="PF04345">
    <property type="entry name" value="Chor_lyase"/>
    <property type="match status" value="1"/>
</dbReference>
<dbReference type="InterPro" id="IPR007440">
    <property type="entry name" value="Chorismate--pyruvate_lyase"/>
</dbReference>
<sequence>MLRKELELDYYRTWLQQDDWQREFSFLPQKIRVWLEEQNSLTAKLKLYFPELQVHLISEGWIKAEKINADGWLREVILKHRARKLVFAQTFIPEKTANSVAKPLLSIGAKPIGEWLFKQKLRREDLKWKQDPISGNYARKSRLKILGQPLEVSEMFFNLEDY</sequence>
<dbReference type="EMBL" id="CP022011">
    <property type="protein sequence ID" value="QDJ14087.1"/>
    <property type="molecule type" value="Genomic_DNA"/>
</dbReference>
<evidence type="ECO:0000256" key="2">
    <source>
        <dbReference type="ARBA" id="ARBA00022688"/>
    </source>
</evidence>
<evidence type="ECO:0000256" key="1">
    <source>
        <dbReference type="ARBA" id="ARBA00022490"/>
    </source>
</evidence>
<dbReference type="PANTHER" id="PTHR38683:SF1">
    <property type="entry name" value="CHORISMATE PYRUVATE-LYASE"/>
    <property type="match status" value="1"/>
</dbReference>
<dbReference type="GO" id="GO:0006744">
    <property type="term" value="P:ubiquinone biosynthetic process"/>
    <property type="evidence" value="ECO:0007669"/>
    <property type="project" value="UniProtKB-KW"/>
</dbReference>
<dbReference type="Proteomes" id="UP000955338">
    <property type="component" value="Chromosome"/>
</dbReference>
<keyword evidence="1" id="KW-0963">Cytoplasm</keyword>
<dbReference type="Gene3D" id="3.40.1410.10">
    <property type="entry name" value="Chorismate lyase-like"/>
    <property type="match status" value="1"/>
</dbReference>
<evidence type="ECO:0000256" key="3">
    <source>
        <dbReference type="ARBA" id="ARBA00023239"/>
    </source>
</evidence>
<evidence type="ECO:0000313" key="5">
    <source>
        <dbReference type="Proteomes" id="UP000955338"/>
    </source>
</evidence>
<accession>A0A8E3S845</accession>
<proteinExistence type="predicted"/>
<keyword evidence="2" id="KW-0831">Ubiquinone biosynthesis</keyword>
<keyword evidence="5" id="KW-1185">Reference proteome</keyword>
<reference evidence="4" key="1">
    <citation type="submission" date="2017-06" db="EMBL/GenBank/DDBJ databases">
        <title>Genome sequencing of pathogenic and non-pathogenic strains within Bisgaard taxon 40.</title>
        <authorList>
            <person name="Ladner J.T."/>
            <person name="Lovett S.P."/>
            <person name="Koroleva G."/>
            <person name="Lorch J.M."/>
        </authorList>
    </citation>
    <scope>NUCLEOTIDE SEQUENCE</scope>
    <source>
        <strain evidence="4">27576-1-I1</strain>
    </source>
</reference>
<keyword evidence="3" id="KW-0456">Lyase</keyword>
<dbReference type="RefSeq" id="WP_261919829.1">
    <property type="nucleotide sequence ID" value="NZ_CP022011.1"/>
</dbReference>
<dbReference type="PANTHER" id="PTHR38683">
    <property type="entry name" value="CHORISMATE PYRUVATE-LYASE"/>
    <property type="match status" value="1"/>
</dbReference>
<dbReference type="AlphaFoldDB" id="A0A8E3S845"/>